<keyword evidence="4" id="KW-1185">Reference proteome</keyword>
<feature type="compositionally biased region" description="Polar residues" evidence="1">
    <location>
        <begin position="1"/>
        <end position="14"/>
    </location>
</feature>
<dbReference type="Pfam" id="PF11374">
    <property type="entry name" value="DUF3176"/>
    <property type="match status" value="1"/>
</dbReference>
<feature type="transmembrane region" description="Helical" evidence="2">
    <location>
        <begin position="196"/>
        <end position="218"/>
    </location>
</feature>
<organism evidence="3 4">
    <name type="scientific">Pseudopithomyces chartarum</name>
    <dbReference type="NCBI Taxonomy" id="1892770"/>
    <lineage>
        <taxon>Eukaryota</taxon>
        <taxon>Fungi</taxon>
        <taxon>Dikarya</taxon>
        <taxon>Ascomycota</taxon>
        <taxon>Pezizomycotina</taxon>
        <taxon>Dothideomycetes</taxon>
        <taxon>Pleosporomycetidae</taxon>
        <taxon>Pleosporales</taxon>
        <taxon>Massarineae</taxon>
        <taxon>Didymosphaeriaceae</taxon>
        <taxon>Pseudopithomyces</taxon>
    </lineage>
</organism>
<evidence type="ECO:0000313" key="4">
    <source>
        <dbReference type="Proteomes" id="UP001280581"/>
    </source>
</evidence>
<evidence type="ECO:0000256" key="1">
    <source>
        <dbReference type="SAM" id="MobiDB-lite"/>
    </source>
</evidence>
<keyword evidence="2" id="KW-1133">Transmembrane helix</keyword>
<evidence type="ECO:0000256" key="2">
    <source>
        <dbReference type="SAM" id="Phobius"/>
    </source>
</evidence>
<protein>
    <submittedName>
        <fullName evidence="3">Uncharacterized protein</fullName>
    </submittedName>
</protein>
<dbReference type="EMBL" id="WVTA01000005">
    <property type="protein sequence ID" value="KAK3209939.1"/>
    <property type="molecule type" value="Genomic_DNA"/>
</dbReference>
<feature type="transmembrane region" description="Helical" evidence="2">
    <location>
        <begin position="154"/>
        <end position="176"/>
    </location>
</feature>
<dbReference type="PANTHER" id="PTHR37576">
    <property type="entry name" value="DEFECT AT LOW TEMPERATURE PROTEIN 1"/>
    <property type="match status" value="1"/>
</dbReference>
<accession>A0AAN6M2A6</accession>
<name>A0AAN6M2A6_9PLEO</name>
<gene>
    <name evidence="3" type="ORF">GRF29_44g1143535</name>
</gene>
<comment type="caution">
    <text evidence="3">The sequence shown here is derived from an EMBL/GenBank/DDBJ whole genome shotgun (WGS) entry which is preliminary data.</text>
</comment>
<dbReference type="PANTHER" id="PTHR37576:SF2">
    <property type="entry name" value="DEFECT AT LOW TEMPERATURE PROTEIN 1"/>
    <property type="match status" value="1"/>
</dbReference>
<dbReference type="Proteomes" id="UP001280581">
    <property type="component" value="Unassembled WGS sequence"/>
</dbReference>
<dbReference type="AlphaFoldDB" id="A0AAN6M2A6"/>
<feature type="region of interest" description="Disordered" evidence="1">
    <location>
        <begin position="1"/>
        <end position="69"/>
    </location>
</feature>
<feature type="transmembrane region" description="Helical" evidence="2">
    <location>
        <begin position="253"/>
        <end position="270"/>
    </location>
</feature>
<proteinExistence type="predicted"/>
<feature type="region of interest" description="Disordered" evidence="1">
    <location>
        <begin position="101"/>
        <end position="131"/>
    </location>
</feature>
<keyword evidence="2" id="KW-0472">Membrane</keyword>
<evidence type="ECO:0000313" key="3">
    <source>
        <dbReference type="EMBL" id="KAK3209939.1"/>
    </source>
</evidence>
<feature type="compositionally biased region" description="Polar residues" evidence="1">
    <location>
        <begin position="101"/>
        <end position="122"/>
    </location>
</feature>
<dbReference type="InterPro" id="IPR021514">
    <property type="entry name" value="DUF3176"/>
</dbReference>
<feature type="compositionally biased region" description="Polar residues" evidence="1">
    <location>
        <begin position="54"/>
        <end position="64"/>
    </location>
</feature>
<sequence>MATLGSDSPYTRASRQGEEDSISMLPHVEPTGFDSEKKISLDDEIYQCPPTWHVSPTQPQTSVSPGDRRISRPVMGFSVFGSDAASETVYQEQVAWANSTHFRSQPSTSSKPQMAPTVSLSTTDEESSPNHRYLRKPRHMLEPWMTGVWIRFPWWGFGALILVLLLTVASAAMLLASDGTSPEQWSIGHDNAQPHVYVSVFEMAMDFLILFALTEGVVIRLWRQLLRGAELDSIHDTYDSIHLWSAIKRVARLRFNLVATACILASISFARGPLFQRALTLTEDERGNLGGVLDLKIAPYPLKSFFENNQPDPRRKGDVTSIFSDVIIGNIAGDPLPYEQPSFCGEYCTGNVKAYTFQTECESTVQNINIHTIMRECDTCTTDQCTSDCRLRQQAGLSATFFSVGYEQEKNHLVLTSYHKDKISCSGEVNFQKCTLTESMADVPFIITNGTIDMRSDAPLDQFYNGEIPINGSFISSYWPLAFSALFPSVSINVTAPKNSKKLEYTRCLPVGVSNSANPSTSATCSNSTLPPALKFNDPSIIFADKYEPNEEEDPLCGLTWKDPMPSMVSKMQSLAFRTTIAMATAPDSLFAPALTERDLSDLRSTWTQRVSTTGSRTMHLYRASPPLVALGIAVSLIGVIAVVPLYWGFWEMGRKVSLNPLELARAFGAPLMDGLDGNTTPDMISVERGGVHVKYGAVDRYGEEKQLRVEQTERCNIRTPWQGEIFG</sequence>
<keyword evidence="2" id="KW-0812">Transmembrane</keyword>
<reference evidence="3 4" key="1">
    <citation type="submission" date="2021-02" db="EMBL/GenBank/DDBJ databases">
        <title>Genome assembly of Pseudopithomyces chartarum.</title>
        <authorList>
            <person name="Jauregui R."/>
            <person name="Singh J."/>
            <person name="Voisey C."/>
        </authorList>
    </citation>
    <scope>NUCLEOTIDE SEQUENCE [LARGE SCALE GENOMIC DNA]</scope>
    <source>
        <strain evidence="3 4">AGR01</strain>
    </source>
</reference>
<feature type="transmembrane region" description="Helical" evidence="2">
    <location>
        <begin position="628"/>
        <end position="650"/>
    </location>
</feature>